<dbReference type="PROSITE" id="PS00018">
    <property type="entry name" value="EF_HAND_1"/>
    <property type="match status" value="4"/>
</dbReference>
<dbReference type="PANTHER" id="PTHR20875:SF0">
    <property type="entry name" value="GH12158P"/>
    <property type="match status" value="1"/>
</dbReference>
<evidence type="ECO:0000256" key="3">
    <source>
        <dbReference type="SAM" id="MobiDB-lite"/>
    </source>
</evidence>
<dbReference type="EMBL" id="CAXAMM010009780">
    <property type="protein sequence ID" value="CAK9021392.1"/>
    <property type="molecule type" value="Genomic_DNA"/>
</dbReference>
<feature type="coiled-coil region" evidence="2">
    <location>
        <begin position="119"/>
        <end position="222"/>
    </location>
</feature>
<feature type="compositionally biased region" description="Low complexity" evidence="3">
    <location>
        <begin position="700"/>
        <end position="716"/>
    </location>
</feature>
<reference evidence="5 6" key="1">
    <citation type="submission" date="2024-02" db="EMBL/GenBank/DDBJ databases">
        <authorList>
            <person name="Chen Y."/>
            <person name="Shah S."/>
            <person name="Dougan E. K."/>
            <person name="Thang M."/>
            <person name="Chan C."/>
        </authorList>
    </citation>
    <scope>NUCLEOTIDE SEQUENCE [LARGE SCALE GENOMIC DNA]</scope>
</reference>
<comment type="caution">
    <text evidence="5">The sequence shown here is derived from an EMBL/GenBank/DDBJ whole genome shotgun (WGS) entry which is preliminary data.</text>
</comment>
<dbReference type="CDD" id="cd00051">
    <property type="entry name" value="EFh"/>
    <property type="match status" value="2"/>
</dbReference>
<dbReference type="SMART" id="SM00054">
    <property type="entry name" value="EFh"/>
    <property type="match status" value="4"/>
</dbReference>
<dbReference type="InterPro" id="IPR002048">
    <property type="entry name" value="EF_hand_dom"/>
</dbReference>
<dbReference type="Gene3D" id="1.10.238.10">
    <property type="entry name" value="EF-hand"/>
    <property type="match status" value="2"/>
</dbReference>
<protein>
    <submittedName>
        <fullName evidence="5">Probable calcium-binding protein CML18 (Calmodulin-like protein 18)</fullName>
    </submittedName>
</protein>
<keyword evidence="6" id="KW-1185">Reference proteome</keyword>
<dbReference type="PANTHER" id="PTHR20875">
    <property type="entry name" value="EF-HAND CALCIUM-BINDING DOMAIN-CONTAINING PROTEIN 6-RELATED"/>
    <property type="match status" value="1"/>
</dbReference>
<sequence>MASRDPSRLRAAIAKAKAVGLKEDVAEAERILAEEEAKEEARRRLAAAEAAGSIPELEAALEAATAAQLRPDELRAAQQRLEQLRRREAARTALQEAMRQDDVEQLTQALRAAEGEGVEDSLLDEARRLLRQKEKLARAREALQRALGQGEINELRSAIEHGRANGLEEEELAAAEAKLKEMEEAEELERKRREEEADRAERVREEERLAMLERAKQDHAKDLLQKALGSRDMDALRAAIDAATKVGLDESSIDQARQALEEEEAKEQKLLEMQSARNALAAAVSSGDINRLQDALQRGASAGLEDSELDAAREALERCERRASARAALQEALKSGASLDQIHESLRKAEALGGSGNEADALLIEAVKKKAAQEQAKKDLEEALSSNDVEKIRQALLKAGEAGLSANVLQDAIAELQRLERRADAQQKLQHELEASRAHSTDVEKLRGAIEAASEAGLDVSEAEAALREVERRATAQRRLSNAMSSSPANLDALRAALEEAKEAGLDGDVVKEAEKRLSQEEERANLTRTLQKMGTATLAKDATSLGLDATSPVGPFETLRPDAGDEPDRIHTAVVKCTPTSQTIIAEKAEYIFKKAPVDDATPHEDLMRTLRQRMRKVNVSPAEALSQTMQVPAIATSRGDGSTLPPVDSDVAQAFAEQLQMSLSTARTIKFLQDVDQASGGEGNSEVSVPAFLDALNGSTGRSTGPSGPTAPSGPSGGPGDTLFTGPHAAAAAREEKKRQLMQQSRPQENLRQLVLQQRVSQLSRKEAQLVTNLREALFERRSNMQKMFKSVDLNDDGVVTLEEFLHALEGAGVAVGHEIDRARAQVTEEEAARMLAYFDRSCTGTLQYNEFMRLLQGTLDLTDEAPWDPELARRIPDIGEYRGGPKPALSGTQLVRAAAGLREDSDERQVQNVFAKWDVNNDGKISEREFLSVLRKVDPKIRDQDVRRLFEQADCNGDGVVDYHEFVSWLFQSA</sequence>
<proteinExistence type="predicted"/>
<feature type="coiled-coil region" evidence="2">
    <location>
        <begin position="363"/>
        <end position="480"/>
    </location>
</feature>
<feature type="coiled-coil region" evidence="2">
    <location>
        <begin position="18"/>
        <end position="51"/>
    </location>
</feature>
<keyword evidence="2" id="KW-0175">Coiled coil</keyword>
<feature type="domain" description="EF-hand" evidence="4">
    <location>
        <begin position="944"/>
        <end position="977"/>
    </location>
</feature>
<dbReference type="InterPro" id="IPR052603">
    <property type="entry name" value="EFCB6"/>
</dbReference>
<dbReference type="InterPro" id="IPR011992">
    <property type="entry name" value="EF-hand-dom_pair"/>
</dbReference>
<dbReference type="InterPro" id="IPR018247">
    <property type="entry name" value="EF_Hand_1_Ca_BS"/>
</dbReference>
<feature type="domain" description="EF-hand" evidence="4">
    <location>
        <begin position="829"/>
        <end position="864"/>
    </location>
</feature>
<evidence type="ECO:0000259" key="4">
    <source>
        <dbReference type="PROSITE" id="PS50222"/>
    </source>
</evidence>
<dbReference type="SUPFAM" id="SSF47473">
    <property type="entry name" value="EF-hand"/>
    <property type="match status" value="1"/>
</dbReference>
<feature type="domain" description="EF-hand" evidence="4">
    <location>
        <begin position="908"/>
        <end position="943"/>
    </location>
</feature>
<gene>
    <name evidence="5" type="ORF">SCF082_LOCUS15329</name>
</gene>
<feature type="region of interest" description="Disordered" evidence="3">
    <location>
        <begin position="697"/>
        <end position="750"/>
    </location>
</feature>
<keyword evidence="1" id="KW-0106">Calcium</keyword>
<name>A0ABP0K4A9_9DINO</name>
<dbReference type="Pfam" id="PF13499">
    <property type="entry name" value="EF-hand_7"/>
    <property type="match status" value="2"/>
</dbReference>
<evidence type="ECO:0000313" key="6">
    <source>
        <dbReference type="Proteomes" id="UP001642464"/>
    </source>
</evidence>
<evidence type="ECO:0000256" key="2">
    <source>
        <dbReference type="SAM" id="Coils"/>
    </source>
</evidence>
<feature type="domain" description="EF-hand" evidence="4">
    <location>
        <begin position="782"/>
        <end position="817"/>
    </location>
</feature>
<organism evidence="5 6">
    <name type="scientific">Durusdinium trenchii</name>
    <dbReference type="NCBI Taxonomy" id="1381693"/>
    <lineage>
        <taxon>Eukaryota</taxon>
        <taxon>Sar</taxon>
        <taxon>Alveolata</taxon>
        <taxon>Dinophyceae</taxon>
        <taxon>Suessiales</taxon>
        <taxon>Symbiodiniaceae</taxon>
        <taxon>Durusdinium</taxon>
    </lineage>
</organism>
<dbReference type="Proteomes" id="UP001642464">
    <property type="component" value="Unassembled WGS sequence"/>
</dbReference>
<evidence type="ECO:0000256" key="1">
    <source>
        <dbReference type="ARBA" id="ARBA00022837"/>
    </source>
</evidence>
<evidence type="ECO:0000313" key="5">
    <source>
        <dbReference type="EMBL" id="CAK9021392.1"/>
    </source>
</evidence>
<accession>A0ABP0K4A9</accession>
<dbReference type="PROSITE" id="PS50222">
    <property type="entry name" value="EF_HAND_2"/>
    <property type="match status" value="4"/>
</dbReference>